<dbReference type="Proteomes" id="UP000316855">
    <property type="component" value="Chromosome"/>
</dbReference>
<evidence type="ECO:0000313" key="1">
    <source>
        <dbReference type="EMBL" id="QDT89151.1"/>
    </source>
</evidence>
<proteinExistence type="predicted"/>
<accession>A0A517V813</accession>
<organism evidence="1 2">
    <name type="scientific">Gimesia algae</name>
    <dbReference type="NCBI Taxonomy" id="2527971"/>
    <lineage>
        <taxon>Bacteria</taxon>
        <taxon>Pseudomonadati</taxon>
        <taxon>Planctomycetota</taxon>
        <taxon>Planctomycetia</taxon>
        <taxon>Planctomycetales</taxon>
        <taxon>Planctomycetaceae</taxon>
        <taxon>Gimesia</taxon>
    </lineage>
</organism>
<dbReference type="KEGG" id="gax:Pan161_07770"/>
<reference evidence="1 2" key="1">
    <citation type="submission" date="2019-02" db="EMBL/GenBank/DDBJ databases">
        <title>Deep-cultivation of Planctomycetes and their phenomic and genomic characterization uncovers novel biology.</title>
        <authorList>
            <person name="Wiegand S."/>
            <person name="Jogler M."/>
            <person name="Boedeker C."/>
            <person name="Pinto D."/>
            <person name="Vollmers J."/>
            <person name="Rivas-Marin E."/>
            <person name="Kohn T."/>
            <person name="Peeters S.H."/>
            <person name="Heuer A."/>
            <person name="Rast P."/>
            <person name="Oberbeckmann S."/>
            <person name="Bunk B."/>
            <person name="Jeske O."/>
            <person name="Meyerdierks A."/>
            <person name="Storesund J.E."/>
            <person name="Kallscheuer N."/>
            <person name="Luecker S."/>
            <person name="Lage O.M."/>
            <person name="Pohl T."/>
            <person name="Merkel B.J."/>
            <person name="Hornburger P."/>
            <person name="Mueller R.-W."/>
            <person name="Bruemmer F."/>
            <person name="Labrenz M."/>
            <person name="Spormann A.M."/>
            <person name="Op den Camp H."/>
            <person name="Overmann J."/>
            <person name="Amann R."/>
            <person name="Jetten M.S.M."/>
            <person name="Mascher T."/>
            <person name="Medema M.H."/>
            <person name="Devos D.P."/>
            <person name="Kaster A.-K."/>
            <person name="Ovreas L."/>
            <person name="Rohde M."/>
            <person name="Galperin M.Y."/>
            <person name="Jogler C."/>
        </authorList>
    </citation>
    <scope>NUCLEOTIDE SEQUENCE [LARGE SCALE GENOMIC DNA]</scope>
    <source>
        <strain evidence="1 2">Pan161</strain>
    </source>
</reference>
<dbReference type="AlphaFoldDB" id="A0A517V813"/>
<sequence length="323" mass="37375">MNDAEKLGKRDQAFDDITRADLWARECIGRINQITRHFKFLTTEFSDPDKIFYGPVYPAGKMFVSETIAVNRLKELFEKDHLKPIGLEQSLKDFSREDIFKALRHYELANAHDLKPVEFRGASHVTALAAVFEVGKFIANEVLGHIQLLSAYWKQEETSEELVRHNITQIQAIAKIAAMVDDPLLRRLLSQMEMESIRAERWLYDVYGYDGYESAEPDTNQTEYTVDNGRFITSTTIRKTVRELRQLDPDNPGYSWFHSKKKGWPDPSIKHGEGNPDVWRLEDILDHLTQTFSDVDKQTWINLSESLPEIVENDSDCTETDDE</sequence>
<evidence type="ECO:0000313" key="2">
    <source>
        <dbReference type="Proteomes" id="UP000316855"/>
    </source>
</evidence>
<gene>
    <name evidence="1" type="ORF">Pan161_07770</name>
</gene>
<name>A0A517V813_9PLAN</name>
<dbReference type="EMBL" id="CP036343">
    <property type="protein sequence ID" value="QDT89151.1"/>
    <property type="molecule type" value="Genomic_DNA"/>
</dbReference>
<keyword evidence="2" id="KW-1185">Reference proteome</keyword>
<protein>
    <submittedName>
        <fullName evidence="1">Uncharacterized protein</fullName>
    </submittedName>
</protein>